<keyword evidence="7" id="KW-0132">Cell division</keyword>
<dbReference type="GO" id="GO:0071555">
    <property type="term" value="P:cell wall organization"/>
    <property type="evidence" value="ECO:0007669"/>
    <property type="project" value="UniProtKB-KW"/>
</dbReference>
<keyword evidence="7" id="KW-0131">Cell cycle</keyword>
<comment type="caution">
    <text evidence="9">The sequence shown here is derived from an EMBL/GenBank/DDBJ whole genome shotgun (WGS) entry which is preliminary data.</text>
</comment>
<dbReference type="EC" id="2.7.8.13" evidence="7"/>
<dbReference type="GO" id="GO:0009252">
    <property type="term" value="P:peptidoglycan biosynthetic process"/>
    <property type="evidence" value="ECO:0007669"/>
    <property type="project" value="UniProtKB-UniRule"/>
</dbReference>
<dbReference type="GO" id="GO:0005886">
    <property type="term" value="C:plasma membrane"/>
    <property type="evidence" value="ECO:0007669"/>
    <property type="project" value="UniProtKB-SubCell"/>
</dbReference>
<dbReference type="GO" id="GO:0051992">
    <property type="term" value="F:UDP-N-acetylmuramoyl-L-alanyl-D-glutamyl-meso-2,6-diaminopimelyl-D-alanyl-D-alanine:undecaprenyl-phosphate transferase activity"/>
    <property type="evidence" value="ECO:0007669"/>
    <property type="project" value="RHEA"/>
</dbReference>
<proteinExistence type="inferred from homology"/>
<comment type="catalytic activity">
    <reaction evidence="7">
        <text>UDP-N-acetyl-alpha-D-muramoyl-L-alanyl-gamma-D-glutamyl-meso-2,6-diaminopimeloyl-D-alanyl-D-alanine + di-trans,octa-cis-undecaprenyl phosphate = di-trans,octa-cis-undecaprenyl diphospho-N-acetyl-alpha-D-muramoyl-L-alanyl-D-glutamyl-meso-2,6-diaminopimeloyl-D-alanyl-D-alanine + UMP</text>
        <dbReference type="Rhea" id="RHEA:28386"/>
        <dbReference type="ChEBI" id="CHEBI:57865"/>
        <dbReference type="ChEBI" id="CHEBI:60392"/>
        <dbReference type="ChEBI" id="CHEBI:61386"/>
        <dbReference type="ChEBI" id="CHEBI:61387"/>
        <dbReference type="EC" id="2.7.8.13"/>
    </reaction>
</comment>
<gene>
    <name evidence="7" type="primary">mraY</name>
    <name evidence="9" type="ORF">COX53_01500</name>
</gene>
<keyword evidence="7" id="KW-1003">Cell membrane</keyword>
<keyword evidence="4 7" id="KW-0812">Transmembrane</keyword>
<comment type="cofactor">
    <cofactor evidence="7 8">
        <name>Mg(2+)</name>
        <dbReference type="ChEBI" id="CHEBI:18420"/>
    </cofactor>
</comment>
<keyword evidence="6 7" id="KW-0472">Membrane</keyword>
<name>A0A2G9XCB3_UNCKA</name>
<comment type="subcellular location">
    <subcellularLocation>
        <location evidence="7">Cell membrane</location>
        <topology evidence="7">Multi-pass membrane protein</topology>
    </subcellularLocation>
    <subcellularLocation>
        <location evidence="1">Membrane</location>
        <topology evidence="1">Multi-pass membrane protein</topology>
    </subcellularLocation>
</comment>
<protein>
    <recommendedName>
        <fullName evidence="7">Phospho-N-acetylmuramoyl-pentapeptide-transferase</fullName>
        <ecNumber evidence="7">2.7.8.13</ecNumber>
    </recommendedName>
    <alternativeName>
        <fullName evidence="7">UDP-MurNAc-pentapeptide phosphotransferase</fullName>
    </alternativeName>
</protein>
<keyword evidence="7 8" id="KW-0460">Magnesium</keyword>
<keyword evidence="5 7" id="KW-1133">Transmembrane helix</keyword>
<dbReference type="GO" id="GO:0051301">
    <property type="term" value="P:cell division"/>
    <property type="evidence" value="ECO:0007669"/>
    <property type="project" value="UniProtKB-KW"/>
</dbReference>
<keyword evidence="7" id="KW-0961">Cell wall biogenesis/degradation</keyword>
<evidence type="ECO:0000256" key="4">
    <source>
        <dbReference type="ARBA" id="ARBA00022692"/>
    </source>
</evidence>
<feature type="transmembrane region" description="Helical" evidence="7">
    <location>
        <begin position="154"/>
        <end position="171"/>
    </location>
</feature>
<feature type="binding site" evidence="8">
    <location>
        <position position="173"/>
    </location>
    <ligand>
        <name>Mg(2+)</name>
        <dbReference type="ChEBI" id="CHEBI:18420"/>
    </ligand>
</feature>
<evidence type="ECO:0000313" key="9">
    <source>
        <dbReference type="EMBL" id="PIP04604.1"/>
    </source>
</evidence>
<sequence length="328" mass="35553">MAQIINYLLLTIISFLFSGVLFVPFIGLLYKLKFQNPANLSRDILGRKTLFNKLQGHKVGTPIGGGILIIAVSALLTPLYFLLVSVPISTTSLILLLTLILFGALGLLDDLKKLFKPKDSAFSLRMRHKLAIQLGLALIISILLYNFLGKASFGVWYVLYSTLVITFFANVFNITDGLDGLAGGLFIISILALGFCAVGNVSVLTAIAVLFGAVLAFLYFNVSPARLFMGDTGALAFGAVLAVIALILDISIPLFIIGGVFVVDGMSSLLQWASFVFRGGKRLFKIAPLHHHFEALGWSEDKVVIRFWLAGIVCAIFGILFAQLGKSF</sequence>
<comment type="pathway">
    <text evidence="7">Cell wall biogenesis; peptidoglycan biosynthesis.</text>
</comment>
<evidence type="ECO:0000256" key="8">
    <source>
        <dbReference type="PIRSR" id="PIRSR600715-1"/>
    </source>
</evidence>
<reference evidence="9 10" key="1">
    <citation type="submission" date="2017-09" db="EMBL/GenBank/DDBJ databases">
        <title>Depth-based differentiation of microbial function through sediment-hosted aquifers and enrichment of novel symbionts in the deep terrestrial subsurface.</title>
        <authorList>
            <person name="Probst A.J."/>
            <person name="Ladd B."/>
            <person name="Jarett J.K."/>
            <person name="Geller-Mcgrath D.E."/>
            <person name="Sieber C.M."/>
            <person name="Emerson J.B."/>
            <person name="Anantharaman K."/>
            <person name="Thomas B.C."/>
            <person name="Malmstrom R."/>
            <person name="Stieglmeier M."/>
            <person name="Klingl A."/>
            <person name="Woyke T."/>
            <person name="Ryan C.M."/>
            <person name="Banfield J.F."/>
        </authorList>
    </citation>
    <scope>NUCLEOTIDE SEQUENCE [LARGE SCALE GENOMIC DNA]</scope>
    <source>
        <strain evidence="9">CG23_combo_of_CG06-09_8_20_14_all_40_14</strain>
    </source>
</reference>
<keyword evidence="7" id="KW-0573">Peptidoglycan synthesis</keyword>
<feature type="transmembrane region" description="Helical" evidence="7">
    <location>
        <begin position="6"/>
        <end position="30"/>
    </location>
</feature>
<dbReference type="Proteomes" id="UP000231388">
    <property type="component" value="Unassembled WGS sequence"/>
</dbReference>
<keyword evidence="7 8" id="KW-0479">Metal-binding</keyword>
<dbReference type="PANTHER" id="PTHR22926">
    <property type="entry name" value="PHOSPHO-N-ACETYLMURAMOYL-PENTAPEPTIDE-TRANSFERASE"/>
    <property type="match status" value="1"/>
</dbReference>
<dbReference type="HAMAP" id="MF_00038">
    <property type="entry name" value="MraY"/>
    <property type="match status" value="1"/>
</dbReference>
<feature type="transmembrane region" description="Helical" evidence="7">
    <location>
        <begin position="63"/>
        <end position="82"/>
    </location>
</feature>
<dbReference type="GO" id="GO:0008963">
    <property type="term" value="F:phospho-N-acetylmuramoyl-pentapeptide-transferase activity"/>
    <property type="evidence" value="ECO:0007669"/>
    <property type="project" value="UniProtKB-UniRule"/>
</dbReference>
<dbReference type="InterPro" id="IPR018480">
    <property type="entry name" value="PNAcMuramoyl-5peptid_Trfase_CS"/>
</dbReference>
<feature type="transmembrane region" description="Helical" evidence="7">
    <location>
        <begin position="130"/>
        <end position="148"/>
    </location>
</feature>
<dbReference type="InterPro" id="IPR003524">
    <property type="entry name" value="PNAcMuramoyl-5peptid_Trfase"/>
</dbReference>
<evidence type="ECO:0000256" key="3">
    <source>
        <dbReference type="ARBA" id="ARBA00022679"/>
    </source>
</evidence>
<comment type="function">
    <text evidence="7">Catalyzes the initial step of the lipid cycle reactions in the biosynthesis of the cell wall peptidoglycan: transfers peptidoglycan precursor phospho-MurNAc-pentapeptide from UDP-MurNAc-pentapeptide onto the lipid carrier undecaprenyl phosphate, yielding undecaprenyl-pyrophosphoryl-MurNAc-pentapeptide, known as lipid I.</text>
</comment>
<feature type="transmembrane region" description="Helical" evidence="7">
    <location>
        <begin position="88"/>
        <end position="109"/>
    </location>
</feature>
<dbReference type="UniPathway" id="UPA00219"/>
<feature type="transmembrane region" description="Helical" evidence="7">
    <location>
        <begin position="234"/>
        <end position="263"/>
    </location>
</feature>
<comment type="similarity">
    <text evidence="2 7">Belongs to the glycosyltransferase 4 family. MraY subfamily.</text>
</comment>
<feature type="transmembrane region" description="Helical" evidence="7">
    <location>
        <begin position="201"/>
        <end position="222"/>
    </location>
</feature>
<evidence type="ECO:0000256" key="2">
    <source>
        <dbReference type="ARBA" id="ARBA00005583"/>
    </source>
</evidence>
<dbReference type="PANTHER" id="PTHR22926:SF5">
    <property type="entry name" value="PHOSPHO-N-ACETYLMURAMOYL-PENTAPEPTIDE-TRANSFERASE HOMOLOG"/>
    <property type="match status" value="1"/>
</dbReference>
<dbReference type="GO" id="GO:0008360">
    <property type="term" value="P:regulation of cell shape"/>
    <property type="evidence" value="ECO:0007669"/>
    <property type="project" value="UniProtKB-KW"/>
</dbReference>
<dbReference type="InterPro" id="IPR000715">
    <property type="entry name" value="Glycosyl_transferase_4"/>
</dbReference>
<accession>A0A2G9XCB3</accession>
<dbReference type="GO" id="GO:0046872">
    <property type="term" value="F:metal ion binding"/>
    <property type="evidence" value="ECO:0007669"/>
    <property type="project" value="UniProtKB-KW"/>
</dbReference>
<dbReference type="AlphaFoldDB" id="A0A2G9XCB3"/>
<keyword evidence="3 7" id="KW-0808">Transferase</keyword>
<keyword evidence="7" id="KW-0133">Cell shape</keyword>
<dbReference type="Pfam" id="PF00953">
    <property type="entry name" value="Glycos_transf_4"/>
    <property type="match status" value="1"/>
</dbReference>
<evidence type="ECO:0000256" key="1">
    <source>
        <dbReference type="ARBA" id="ARBA00004141"/>
    </source>
</evidence>
<evidence type="ECO:0000256" key="5">
    <source>
        <dbReference type="ARBA" id="ARBA00022989"/>
    </source>
</evidence>
<feature type="transmembrane region" description="Helical" evidence="7">
    <location>
        <begin position="303"/>
        <end position="322"/>
    </location>
</feature>
<evidence type="ECO:0000256" key="7">
    <source>
        <dbReference type="HAMAP-Rule" id="MF_00038"/>
    </source>
</evidence>
<organism evidence="9 10">
    <name type="scientific">candidate division WWE3 bacterium CG23_combo_of_CG06-09_8_20_14_all_40_14</name>
    <dbReference type="NCBI Taxonomy" id="1975095"/>
    <lineage>
        <taxon>Bacteria</taxon>
        <taxon>Katanobacteria</taxon>
    </lineage>
</organism>
<dbReference type="PROSITE" id="PS01348">
    <property type="entry name" value="MRAY_2"/>
    <property type="match status" value="1"/>
</dbReference>
<evidence type="ECO:0000256" key="6">
    <source>
        <dbReference type="ARBA" id="ARBA00023136"/>
    </source>
</evidence>
<evidence type="ECO:0000313" key="10">
    <source>
        <dbReference type="Proteomes" id="UP000231388"/>
    </source>
</evidence>
<dbReference type="EMBL" id="PCQY01000019">
    <property type="protein sequence ID" value="PIP04604.1"/>
    <property type="molecule type" value="Genomic_DNA"/>
</dbReference>
<feature type="binding site" evidence="8">
    <location>
        <position position="231"/>
    </location>
    <ligand>
        <name>Mg(2+)</name>
        <dbReference type="ChEBI" id="CHEBI:18420"/>
    </ligand>
</feature>